<dbReference type="EMBL" id="CP076456">
    <property type="protein sequence ID" value="QWQ35060.1"/>
    <property type="molecule type" value="Genomic_DNA"/>
</dbReference>
<protein>
    <recommendedName>
        <fullName evidence="3">Peptidoglycan binding-like domain-containing protein</fullName>
    </recommendedName>
</protein>
<evidence type="ECO:0008006" key="3">
    <source>
        <dbReference type="Google" id="ProtNLM"/>
    </source>
</evidence>
<dbReference type="InterPro" id="IPR036366">
    <property type="entry name" value="PGBDSf"/>
</dbReference>
<accession>A0A975PCD0</accession>
<keyword evidence="2" id="KW-1185">Reference proteome</keyword>
<reference evidence="1" key="1">
    <citation type="submission" date="2021-06" db="EMBL/GenBank/DDBJ databases">
        <title>Novel species in genus Arthrobacter.</title>
        <authorList>
            <person name="Zhang G."/>
        </authorList>
    </citation>
    <scope>NUCLEOTIDE SEQUENCE</scope>
    <source>
        <strain evidence="1">Zg-ZUI122</strain>
    </source>
</reference>
<dbReference type="KEGG" id="asun:KG104_11050"/>
<dbReference type="InterPro" id="IPR036365">
    <property type="entry name" value="PGBD-like_sf"/>
</dbReference>
<dbReference type="Gene3D" id="1.10.101.10">
    <property type="entry name" value="PGBD-like superfamily/PGBD"/>
    <property type="match status" value="1"/>
</dbReference>
<evidence type="ECO:0000313" key="1">
    <source>
        <dbReference type="EMBL" id="QWQ35060.1"/>
    </source>
</evidence>
<dbReference type="Proteomes" id="UP000680588">
    <property type="component" value="Chromosome"/>
</dbReference>
<organism evidence="1 2">
    <name type="scientific">Arthrobacter sunyaminii</name>
    <dbReference type="NCBI Taxonomy" id="2816859"/>
    <lineage>
        <taxon>Bacteria</taxon>
        <taxon>Bacillati</taxon>
        <taxon>Actinomycetota</taxon>
        <taxon>Actinomycetes</taxon>
        <taxon>Micrococcales</taxon>
        <taxon>Micrococcaceae</taxon>
        <taxon>Arthrobacter</taxon>
    </lineage>
</organism>
<name>A0A975PCD0_9MICC</name>
<gene>
    <name evidence="1" type="ORF">KG104_11050</name>
</gene>
<dbReference type="SUPFAM" id="SSF47090">
    <property type="entry name" value="PGBD-like"/>
    <property type="match status" value="1"/>
</dbReference>
<evidence type="ECO:0000313" key="2">
    <source>
        <dbReference type="Proteomes" id="UP000680588"/>
    </source>
</evidence>
<sequence length="424" mass="42400">MAAEPGTARPHRKYRRGTVALALCVATLILGAAGGTFLVAPQLKTAEQAAADALPPPARPVTASVEQRVLTEETVLRGIISSGDSTPVVPSAALAATSPVITAVPVTAGSSISPGTTVLEANGEPVFAMDWNFAPYRNITGGSRGPDVVQLQNTLADLGYATSLSGVLDPLTQSGLSMFYTDRGYTAPVAGTDNALAASGSGAKISGTVVPDVVADPETSAPSSGGASLPAASVVLIPSGLHTVTQVLPGVGSYLAEPAQPLLRLNAGANIAVAVLDAGTAATYAAGDEAVLTDSRDDTEHPLEVSSVGTEPMEVPGVGNGIKVVFSFSGTAPAPTPEGSTLLIRVTLAGDPEPVVAVPVTALYARSDGTSFVTVAADPQAGTDSLDVTVTPGRDIGGWVAIAAENAESLPVGSIVVVGMTHEQ</sequence>
<proteinExistence type="predicted"/>
<dbReference type="RefSeq" id="WP_207347038.1">
    <property type="nucleotide sequence ID" value="NZ_CP076456.1"/>
</dbReference>
<dbReference type="AlphaFoldDB" id="A0A975PCD0"/>